<dbReference type="Proteomes" id="UP000470876">
    <property type="component" value="Unassembled WGS sequence"/>
</dbReference>
<feature type="transmembrane region" description="Helical" evidence="1">
    <location>
        <begin position="12"/>
        <end position="36"/>
    </location>
</feature>
<evidence type="ECO:0000256" key="1">
    <source>
        <dbReference type="SAM" id="Phobius"/>
    </source>
</evidence>
<feature type="transmembrane region" description="Helical" evidence="1">
    <location>
        <begin position="85"/>
        <end position="105"/>
    </location>
</feature>
<evidence type="ECO:0000313" key="4">
    <source>
        <dbReference type="Proteomes" id="UP000468928"/>
    </source>
</evidence>
<dbReference type="AlphaFoldDB" id="A0A6P1D125"/>
<evidence type="ECO:0000313" key="2">
    <source>
        <dbReference type="EMBL" id="NEW43269.1"/>
    </source>
</evidence>
<name>A0A6P1D125_9NOCA</name>
<feature type="transmembrane region" description="Helical" evidence="1">
    <location>
        <begin position="111"/>
        <end position="130"/>
    </location>
</feature>
<reference evidence="4 5" key="1">
    <citation type="submission" date="2020-01" db="EMBL/GenBank/DDBJ databases">
        <title>Genetics and antimicrobial susceptibilities of Nocardia species isolated from the soil; a comparison with species isolated from humans.</title>
        <authorList>
            <person name="Carrasco G."/>
            <person name="Monzon S."/>
            <person name="Sansegundo M."/>
            <person name="Garcia E."/>
            <person name="Garrido N."/>
            <person name="Medina M.J."/>
            <person name="Villalon P."/>
            <person name="Ramirez-Arocha A.C."/>
            <person name="Jimenez P."/>
            <person name="Cuesta I."/>
            <person name="Valdezate S."/>
        </authorList>
    </citation>
    <scope>NUCLEOTIDE SEQUENCE [LARGE SCALE GENOMIC DNA]</scope>
    <source>
        <strain evidence="2 4">CNM20110639</strain>
        <strain evidence="3 5">CNM20110649</strain>
    </source>
</reference>
<feature type="transmembrane region" description="Helical" evidence="1">
    <location>
        <begin position="56"/>
        <end position="78"/>
    </location>
</feature>
<dbReference type="EMBL" id="JAAGUZ010000004">
    <property type="protein sequence ID" value="NEW43269.1"/>
    <property type="molecule type" value="Genomic_DNA"/>
</dbReference>
<dbReference type="EMBL" id="JAAGUX010000006">
    <property type="protein sequence ID" value="NEW55037.1"/>
    <property type="molecule type" value="Genomic_DNA"/>
</dbReference>
<comment type="caution">
    <text evidence="2">The sequence shown here is derived from an EMBL/GenBank/DDBJ whole genome shotgun (WGS) entry which is preliminary data.</text>
</comment>
<keyword evidence="1" id="KW-1133">Transmembrane helix</keyword>
<accession>A0A6P1D125</accession>
<sequence length="141" mass="14746">MTGHIHPPTPTVARRALVATSGFVAFWAITGAVGLIGGGADLNRDITEELPFESPAFAGIMLLVIVGIPMTSTCAMAVSRHTNTPAAAVISGLMLVGWVCVQPVIIDQIHWLQLVFGVLGVTVALLGTGVRRHQVQPITTS</sequence>
<evidence type="ECO:0000313" key="3">
    <source>
        <dbReference type="EMBL" id="NEW55037.1"/>
    </source>
</evidence>
<keyword evidence="1" id="KW-0812">Transmembrane</keyword>
<gene>
    <name evidence="2" type="ORF">GV789_02165</name>
    <name evidence="3" type="ORF">GV794_05065</name>
</gene>
<keyword evidence="1" id="KW-0472">Membrane</keyword>
<protein>
    <submittedName>
        <fullName evidence="2">Uncharacterized protein</fullName>
    </submittedName>
</protein>
<dbReference type="RefSeq" id="WP_163828281.1">
    <property type="nucleotide sequence ID" value="NZ_JAAGUX010000006.1"/>
</dbReference>
<keyword evidence="5" id="KW-1185">Reference proteome</keyword>
<proteinExistence type="predicted"/>
<dbReference type="Proteomes" id="UP000468928">
    <property type="component" value="Unassembled WGS sequence"/>
</dbReference>
<organism evidence="2 4">
    <name type="scientific">Nocardia cyriacigeorgica</name>
    <dbReference type="NCBI Taxonomy" id="135487"/>
    <lineage>
        <taxon>Bacteria</taxon>
        <taxon>Bacillati</taxon>
        <taxon>Actinomycetota</taxon>
        <taxon>Actinomycetes</taxon>
        <taxon>Mycobacteriales</taxon>
        <taxon>Nocardiaceae</taxon>
        <taxon>Nocardia</taxon>
    </lineage>
</organism>
<evidence type="ECO:0000313" key="5">
    <source>
        <dbReference type="Proteomes" id="UP000470876"/>
    </source>
</evidence>